<dbReference type="PANTHER" id="PTHR35694:SF1">
    <property type="entry name" value="DENEDDYLASE"/>
    <property type="match status" value="1"/>
</dbReference>
<organism evidence="1 2">
    <name type="scientific">Escallonia rubra</name>
    <dbReference type="NCBI Taxonomy" id="112253"/>
    <lineage>
        <taxon>Eukaryota</taxon>
        <taxon>Viridiplantae</taxon>
        <taxon>Streptophyta</taxon>
        <taxon>Embryophyta</taxon>
        <taxon>Tracheophyta</taxon>
        <taxon>Spermatophyta</taxon>
        <taxon>Magnoliopsida</taxon>
        <taxon>eudicotyledons</taxon>
        <taxon>Gunneridae</taxon>
        <taxon>Pentapetalae</taxon>
        <taxon>asterids</taxon>
        <taxon>campanulids</taxon>
        <taxon>Escalloniales</taxon>
        <taxon>Escalloniaceae</taxon>
        <taxon>Escallonia</taxon>
    </lineage>
</organism>
<proteinExistence type="predicted"/>
<feature type="non-terminal residue" evidence="1">
    <location>
        <position position="626"/>
    </location>
</feature>
<sequence>AFGRVASMAFLHSLHLRTPLFPSHRRSLPLTSFRSFHKVPLSPSRNPLRTLATSSPDSRPTAYQNILESVAGADDGDTSLPAVRAYENDSARLSLVGAVGFEQALTAAAADGGEAAAGHVASGLAAMVVETVFPGGSDEHSTVSTRLFLPAKKVCEKARRLKNVLTKDMLSSTTSKNILAMTFRQVVLQQLWNFELVLFRPGTERNMEDLEDPREVPTSFTLSSSDEQVISVLAEVFCLSAFESTERDFLDNLSGRASNNLFRLFHKPKRISSKDKSVILDKFFEEEVIGNATSLLEEFNSKKPKYKPTITKSKYNWWISPAYSKLEKIGGPEFRNWVSEYIPAYRLHIDSDILDNVKLEGWKNSAENRWEVLLTHSQMVGLASIFDMYFEDLYTLPNKQLQCGALANSTKLPIRKRSVSWLKLLSTVIASGLFLVIISILRQLYLPQLHNGAKYPRENRSLQSSTIDCINHHPGESKKMEGFCISVVEKIKSSFGWPGEITKESGGGAWTGKLPEYLRLVESDSSNVDMSSVSAPSEKSDEEIKVTGQDIASYQVVLSADGDIVGFQPTSRVAVNHWAANPLAKELYGFIEPGLKISRPNEIAVVELLMSVNPDSYFALARPVEL</sequence>
<gene>
    <name evidence="1" type="ORF">RJ640_030017</name>
</gene>
<name>A0AA88RUR6_9ASTE</name>
<dbReference type="EMBL" id="JAVXUO010000464">
    <property type="protein sequence ID" value="KAK2991842.1"/>
    <property type="molecule type" value="Genomic_DNA"/>
</dbReference>
<evidence type="ECO:0000313" key="1">
    <source>
        <dbReference type="EMBL" id="KAK2991842.1"/>
    </source>
</evidence>
<reference evidence="1" key="1">
    <citation type="submission" date="2022-12" db="EMBL/GenBank/DDBJ databases">
        <title>Draft genome assemblies for two species of Escallonia (Escalloniales).</title>
        <authorList>
            <person name="Chanderbali A."/>
            <person name="Dervinis C."/>
            <person name="Anghel I."/>
            <person name="Soltis D."/>
            <person name="Soltis P."/>
            <person name="Zapata F."/>
        </authorList>
    </citation>
    <scope>NUCLEOTIDE SEQUENCE</scope>
    <source>
        <strain evidence="1">UCBG92.1500</strain>
        <tissue evidence="1">Leaf</tissue>
    </source>
</reference>
<evidence type="ECO:0000313" key="2">
    <source>
        <dbReference type="Proteomes" id="UP001187471"/>
    </source>
</evidence>
<evidence type="ECO:0008006" key="3">
    <source>
        <dbReference type="Google" id="ProtNLM"/>
    </source>
</evidence>
<dbReference type="PANTHER" id="PTHR35694">
    <property type="entry name" value="DENEDDYLASE"/>
    <property type="match status" value="1"/>
</dbReference>
<protein>
    <recommendedName>
        <fullName evidence="3">Deneddylase</fullName>
    </recommendedName>
</protein>
<comment type="caution">
    <text evidence="1">The sequence shown here is derived from an EMBL/GenBank/DDBJ whole genome shotgun (WGS) entry which is preliminary data.</text>
</comment>
<keyword evidence="2" id="KW-1185">Reference proteome</keyword>
<accession>A0AA88RUR6</accession>
<dbReference type="Proteomes" id="UP001187471">
    <property type="component" value="Unassembled WGS sequence"/>
</dbReference>
<dbReference type="AlphaFoldDB" id="A0AA88RUR6"/>